<dbReference type="GeneID" id="4484413"/>
<proteinExistence type="predicted"/>
<sequence length="196" mass="22397">MIVINAHTRESCVLIQQYNNVSIEFIEGYASAESILLALNLCYEDLEVVSSHNKLKRRSTLVLEPAGVYQLVLINHEIDFWDWYSDEALAVARDSMLRMSNYMKARRILKDIMDAPDAVDKLPRIVNQLIAAREYKDGITKDDAELSVWQQIESKMKERGHPPLTVTFSGTHIDIKSEVTEDALIICYELAEEHVA</sequence>
<dbReference type="EMBL" id="AB231700">
    <property type="protein sequence ID" value="BAF36120.1"/>
    <property type="molecule type" value="Genomic_DNA"/>
</dbReference>
<dbReference type="KEGG" id="vg:4484413"/>
<keyword evidence="2" id="KW-1185">Reference proteome</keyword>
<organism evidence="1 2">
    <name type="scientific">Microcystis phage LMM01</name>
    <dbReference type="NCBI Taxonomy" id="2856824"/>
    <lineage>
        <taxon>Viruses</taxon>
        <taxon>Duplodnaviria</taxon>
        <taxon>Heunggongvirae</taxon>
        <taxon>Uroviricota</taxon>
        <taxon>Caudoviricetes</taxon>
        <taxon>Fukuivirus</taxon>
        <taxon>Fukuivirus LMM01</taxon>
    </lineage>
</organism>
<protein>
    <submittedName>
        <fullName evidence="1">Uncharacterized protein</fullName>
    </submittedName>
</protein>
<evidence type="ECO:0000313" key="2">
    <source>
        <dbReference type="Proteomes" id="UP000001249"/>
    </source>
</evidence>
<dbReference type="RefSeq" id="YP_851043.1">
    <property type="nucleotide sequence ID" value="NC_008562.1"/>
</dbReference>
<name>A0A7E3_9CAUD</name>
<accession>A0A7E3</accession>
<reference evidence="2" key="1">
    <citation type="journal article" date="2008" name="J. Bacteriol.">
        <title>Ma-LMM01 infecting toxic Microcystis aeruginosa illuminates diverse cyanophage genome strategies.</title>
        <authorList>
            <person name="Yoshida T."/>
            <person name="Nagasaki K."/>
            <person name="Takashima Y."/>
            <person name="Shirai Y."/>
            <person name="Tomaru Y."/>
            <person name="Takao Y."/>
            <person name="Sakamoto S."/>
            <person name="Hiroishi S."/>
            <person name="Ogata H."/>
        </authorList>
    </citation>
    <scope>NUCLEOTIDE SEQUENCE</scope>
</reference>
<evidence type="ECO:0000313" key="1">
    <source>
        <dbReference type="EMBL" id="BAF36120.1"/>
    </source>
</evidence>
<dbReference type="Proteomes" id="UP000001249">
    <property type="component" value="Segment"/>
</dbReference>